<dbReference type="Proteomes" id="UP001060085">
    <property type="component" value="Linkage Group LG03"/>
</dbReference>
<dbReference type="EMBL" id="CM044703">
    <property type="protein sequence ID" value="KAI5672562.1"/>
    <property type="molecule type" value="Genomic_DNA"/>
</dbReference>
<comment type="caution">
    <text evidence="1">The sequence shown here is derived from an EMBL/GenBank/DDBJ whole genome shotgun (WGS) entry which is preliminary data.</text>
</comment>
<proteinExistence type="predicted"/>
<gene>
    <name evidence="1" type="ORF">M9H77_12926</name>
</gene>
<evidence type="ECO:0000313" key="1">
    <source>
        <dbReference type="EMBL" id="KAI5672562.1"/>
    </source>
</evidence>
<evidence type="ECO:0000313" key="2">
    <source>
        <dbReference type="Proteomes" id="UP001060085"/>
    </source>
</evidence>
<name>A0ACC0BIS6_CATRO</name>
<reference evidence="2" key="1">
    <citation type="journal article" date="2023" name="Nat. Plants">
        <title>Single-cell RNA sequencing provides a high-resolution roadmap for understanding the multicellular compartmentation of specialized metabolism.</title>
        <authorList>
            <person name="Sun S."/>
            <person name="Shen X."/>
            <person name="Li Y."/>
            <person name="Li Y."/>
            <person name="Wang S."/>
            <person name="Li R."/>
            <person name="Zhang H."/>
            <person name="Shen G."/>
            <person name="Guo B."/>
            <person name="Wei J."/>
            <person name="Xu J."/>
            <person name="St-Pierre B."/>
            <person name="Chen S."/>
            <person name="Sun C."/>
        </authorList>
    </citation>
    <scope>NUCLEOTIDE SEQUENCE [LARGE SCALE GENOMIC DNA]</scope>
</reference>
<protein>
    <submittedName>
        <fullName evidence="1">Uncharacterized protein</fullName>
    </submittedName>
</protein>
<organism evidence="1 2">
    <name type="scientific">Catharanthus roseus</name>
    <name type="common">Madagascar periwinkle</name>
    <name type="synonym">Vinca rosea</name>
    <dbReference type="NCBI Taxonomy" id="4058"/>
    <lineage>
        <taxon>Eukaryota</taxon>
        <taxon>Viridiplantae</taxon>
        <taxon>Streptophyta</taxon>
        <taxon>Embryophyta</taxon>
        <taxon>Tracheophyta</taxon>
        <taxon>Spermatophyta</taxon>
        <taxon>Magnoliopsida</taxon>
        <taxon>eudicotyledons</taxon>
        <taxon>Gunneridae</taxon>
        <taxon>Pentapetalae</taxon>
        <taxon>asterids</taxon>
        <taxon>lamiids</taxon>
        <taxon>Gentianales</taxon>
        <taxon>Apocynaceae</taxon>
        <taxon>Rauvolfioideae</taxon>
        <taxon>Vinceae</taxon>
        <taxon>Catharanthinae</taxon>
        <taxon>Catharanthus</taxon>
    </lineage>
</organism>
<accession>A0ACC0BIS6</accession>
<sequence length="771" mass="88072">MSMASRAEKISKAGIGIVPEELNEDNYEDWKACLKNYLVGHGLWGVVSGKEPQPSKDKKQEHEEWRKKNALALHATQLSCGSSTYSKFKEARMSAAFAWKHLAEKEKRRLKLQQLEYHHHNHDEENGHVEDNYNGIKEHLEYEAFYEAIEEDNLTVVKNFLDQDPNIVRSNISSHKDTALHISILAGHIRIAQELVSRMRPEDLELANEYGATPLSLAAISGVTKLAKAMVEKNPELVKLENDHDDGHLPVIVAALYGQKRMVRYLYRVTPKEILSPDQKAGENGAMLLNCLMTAEIYDVASMLLKRYPKLGVMPDHSGNYPLRILSHKPSAFPSGTKLVFWKQWIYSCVVVHSPWGSQKGTEDHETMENQSSSVTDDNHMIDIHDSSDEELPGQKHGGQLISKNMRDFLHNLAWRILRFLDIKHIHDRKLINDEAVKLVRCIFKEIRKLSKSQLEKMDIDKILYDAIKHGIIEFVAEILKYNPEFIWRKDKKGRTIFALAIVLRQEKIYSLMYSLGTKRNIMARRHDIFGNNFLHLAAKLSPPTQLERVSGAALQMQRELQWFKEVESIVQPKMKEDLNDNNKTAENLFSEEHERLHKEGERWMKNTAGSSMIVGTLIAAVMFTTAFTLPGGNNSKDGLPVMLDKQPKAFLVFVASNAMSMFTSSTSILMFLGILTARYAEEDFLISLPTKLIFGLACLFLSIVTMMTSFGTSLYLILKQTLPWVTYPLIIFSTIPVALFTLLQFPLVIEMLIRTYGSGFFDHKPKRKRF</sequence>
<keyword evidence="2" id="KW-1185">Reference proteome</keyword>